<accession>A0ABS7CEP5</accession>
<proteinExistence type="predicted"/>
<sequence>MKERPKHSIVRRFWKIGHYGAICFALLFGLTFASGVRQAHAAEVTVTDMISLFDQMNNNEDGSTIVLGADIDNGLDGWPISVFPEESVTIDLAGHKLTLQTTAESMAPALAISAGASLTVIDSSPDKTGELIADSSAVPGAAGIGWCRDCYWEGAGTITIAGGTVKATGVGWRNHTHRFVIEFVTYYAT</sequence>
<organism evidence="1 2">
    <name type="scientific">Paenibacillus sepulcri</name>
    <dbReference type="NCBI Taxonomy" id="359917"/>
    <lineage>
        <taxon>Bacteria</taxon>
        <taxon>Bacillati</taxon>
        <taxon>Bacillota</taxon>
        <taxon>Bacilli</taxon>
        <taxon>Bacillales</taxon>
        <taxon>Paenibacillaceae</taxon>
        <taxon>Paenibacillus</taxon>
    </lineage>
</organism>
<name>A0ABS7CEP5_9BACL</name>
<keyword evidence="2" id="KW-1185">Reference proteome</keyword>
<dbReference type="Proteomes" id="UP001519887">
    <property type="component" value="Unassembled WGS sequence"/>
</dbReference>
<evidence type="ECO:0000313" key="1">
    <source>
        <dbReference type="EMBL" id="MBW7459397.1"/>
    </source>
</evidence>
<gene>
    <name evidence="1" type="ORF">K0U00_35615</name>
</gene>
<reference evidence="1 2" key="1">
    <citation type="submission" date="2021-07" db="EMBL/GenBank/DDBJ databases">
        <title>Paenibacillus radiodurans sp. nov., isolated from the southeastern edge of Tengger Desert.</title>
        <authorList>
            <person name="Zhang G."/>
        </authorList>
    </citation>
    <scope>NUCLEOTIDE SEQUENCE [LARGE SCALE GENOMIC DNA]</scope>
    <source>
        <strain evidence="1 2">CCM 7311</strain>
    </source>
</reference>
<evidence type="ECO:0000313" key="2">
    <source>
        <dbReference type="Proteomes" id="UP001519887"/>
    </source>
</evidence>
<evidence type="ECO:0008006" key="3">
    <source>
        <dbReference type="Google" id="ProtNLM"/>
    </source>
</evidence>
<protein>
    <recommendedName>
        <fullName evidence="3">WxL domain-containing protein</fullName>
    </recommendedName>
</protein>
<comment type="caution">
    <text evidence="1">The sequence shown here is derived from an EMBL/GenBank/DDBJ whole genome shotgun (WGS) entry which is preliminary data.</text>
</comment>
<dbReference type="EMBL" id="JAHZIK010001622">
    <property type="protein sequence ID" value="MBW7459397.1"/>
    <property type="molecule type" value="Genomic_DNA"/>
</dbReference>